<keyword evidence="3" id="KW-1185">Reference proteome</keyword>
<sequence length="125" mass="14466">MNGINLFVTVGILILVLSTHYFYVQTTSKIKYIFNKVFSNNTFIFYVMNPVQKQHVVAFDAFFIPYSISDLSLTPQYNQLDTNQHNKSSNMLLKIILLISKINIPNHVNSFLGKELTHPPHYQNN</sequence>
<evidence type="ECO:0000256" key="1">
    <source>
        <dbReference type="SAM" id="Phobius"/>
    </source>
</evidence>
<organism evidence="2 3">
    <name type="scientific">Entomomonas moraniae</name>
    <dbReference type="NCBI Taxonomy" id="2213226"/>
    <lineage>
        <taxon>Bacteria</taxon>
        <taxon>Pseudomonadati</taxon>
        <taxon>Pseudomonadota</taxon>
        <taxon>Gammaproteobacteria</taxon>
        <taxon>Pseudomonadales</taxon>
        <taxon>Pseudomonadaceae</taxon>
        <taxon>Entomomonas</taxon>
    </lineage>
</organism>
<evidence type="ECO:0000313" key="2">
    <source>
        <dbReference type="EMBL" id="AZS50490.1"/>
    </source>
</evidence>
<dbReference type="KEGG" id="emo:DM558_06745"/>
<proteinExistence type="predicted"/>
<name>A0A3S9XDU6_9GAMM</name>
<accession>A0A3S9XDU6</accession>
<dbReference type="RefSeq" id="WP_127162883.1">
    <property type="nucleotide sequence ID" value="NZ_CP029822.1"/>
</dbReference>
<feature type="transmembrane region" description="Helical" evidence="1">
    <location>
        <begin position="6"/>
        <end position="24"/>
    </location>
</feature>
<dbReference type="AlphaFoldDB" id="A0A3S9XDU6"/>
<dbReference type="Proteomes" id="UP000273143">
    <property type="component" value="Chromosome"/>
</dbReference>
<keyword evidence="1" id="KW-0812">Transmembrane</keyword>
<keyword evidence="1" id="KW-0472">Membrane</keyword>
<protein>
    <submittedName>
        <fullName evidence="2">Uncharacterized protein</fullName>
    </submittedName>
</protein>
<keyword evidence="1" id="KW-1133">Transmembrane helix</keyword>
<gene>
    <name evidence="2" type="ORF">DM558_06745</name>
</gene>
<evidence type="ECO:0000313" key="3">
    <source>
        <dbReference type="Proteomes" id="UP000273143"/>
    </source>
</evidence>
<reference evidence="3" key="1">
    <citation type="submission" date="2018-06" db="EMBL/GenBank/DDBJ databases">
        <title>Complete genome of Pseudomonas insecticola strain QZS01.</title>
        <authorList>
            <person name="Wang J."/>
            <person name="Su Q."/>
        </authorList>
    </citation>
    <scope>NUCLEOTIDE SEQUENCE [LARGE SCALE GENOMIC DNA]</scope>
    <source>
        <strain evidence="3">QZS01</strain>
    </source>
</reference>
<dbReference type="EMBL" id="CP029822">
    <property type="protein sequence ID" value="AZS50490.1"/>
    <property type="molecule type" value="Genomic_DNA"/>
</dbReference>